<evidence type="ECO:0000256" key="6">
    <source>
        <dbReference type="ARBA" id="ARBA00023212"/>
    </source>
</evidence>
<dbReference type="Pfam" id="PF01302">
    <property type="entry name" value="CAP_GLY"/>
    <property type="match status" value="1"/>
</dbReference>
<keyword evidence="3" id="KW-0493">Microtubule</keyword>
<evidence type="ECO:0000256" key="5">
    <source>
        <dbReference type="ARBA" id="ARBA00023054"/>
    </source>
</evidence>
<dbReference type="PROSITE" id="PS50245">
    <property type="entry name" value="CAP_GLY_2"/>
    <property type="match status" value="1"/>
</dbReference>
<dbReference type="EMBL" id="JARBDR010000141">
    <property type="protein sequence ID" value="KAJ8321108.1"/>
    <property type="molecule type" value="Genomic_DNA"/>
</dbReference>
<dbReference type="Proteomes" id="UP001217089">
    <property type="component" value="Unassembled WGS sequence"/>
</dbReference>
<evidence type="ECO:0000256" key="1">
    <source>
        <dbReference type="ARBA" id="ARBA00004186"/>
    </source>
</evidence>
<comment type="subcellular location">
    <subcellularLocation>
        <location evidence="1">Cytoplasm</location>
        <location evidence="1">Cytoskeleton</location>
        <location evidence="1">Spindle</location>
    </subcellularLocation>
</comment>
<dbReference type="SMART" id="SM01052">
    <property type="entry name" value="CAP_GLY"/>
    <property type="match status" value="1"/>
</dbReference>
<keyword evidence="6" id="KW-0206">Cytoskeleton</keyword>
<dbReference type="SUPFAM" id="SSF74924">
    <property type="entry name" value="Cap-Gly domain"/>
    <property type="match status" value="1"/>
</dbReference>
<dbReference type="PANTHER" id="PTHR18916">
    <property type="entry name" value="DYNACTIN 1-RELATED MICROTUBULE-BINDING"/>
    <property type="match status" value="1"/>
</dbReference>
<evidence type="ECO:0000256" key="4">
    <source>
        <dbReference type="ARBA" id="ARBA00023017"/>
    </source>
</evidence>
<comment type="caution">
    <text evidence="8">The sequence shown here is derived from an EMBL/GenBank/DDBJ whole genome shotgun (WGS) entry which is preliminary data.</text>
</comment>
<feature type="domain" description="CAP-Gly" evidence="7">
    <location>
        <begin position="153"/>
        <end position="187"/>
    </location>
</feature>
<keyword evidence="2" id="KW-0963">Cytoplasm</keyword>
<dbReference type="PANTHER" id="PTHR18916:SF6">
    <property type="entry name" value="DYNACTIN SUBUNIT 1"/>
    <property type="match status" value="1"/>
</dbReference>
<evidence type="ECO:0000256" key="3">
    <source>
        <dbReference type="ARBA" id="ARBA00022701"/>
    </source>
</evidence>
<keyword evidence="5" id="KW-0175">Coiled coil</keyword>
<evidence type="ECO:0000259" key="7">
    <source>
        <dbReference type="PROSITE" id="PS50245"/>
    </source>
</evidence>
<organism evidence="8 9">
    <name type="scientific">Tegillarca granosa</name>
    <name type="common">Malaysian cockle</name>
    <name type="synonym">Anadara granosa</name>
    <dbReference type="NCBI Taxonomy" id="220873"/>
    <lineage>
        <taxon>Eukaryota</taxon>
        <taxon>Metazoa</taxon>
        <taxon>Spiralia</taxon>
        <taxon>Lophotrochozoa</taxon>
        <taxon>Mollusca</taxon>
        <taxon>Bivalvia</taxon>
        <taxon>Autobranchia</taxon>
        <taxon>Pteriomorphia</taxon>
        <taxon>Arcoida</taxon>
        <taxon>Arcoidea</taxon>
        <taxon>Arcidae</taxon>
        <taxon>Tegillarca</taxon>
    </lineage>
</organism>
<reference evidence="8 9" key="1">
    <citation type="submission" date="2022-12" db="EMBL/GenBank/DDBJ databases">
        <title>Chromosome-level genome of Tegillarca granosa.</title>
        <authorList>
            <person name="Kim J."/>
        </authorList>
    </citation>
    <scope>NUCLEOTIDE SEQUENCE [LARGE SCALE GENOMIC DNA]</scope>
    <source>
        <strain evidence="8">Teg-2019</strain>
        <tissue evidence="8">Adductor muscle</tissue>
    </source>
</reference>
<gene>
    <name evidence="8" type="ORF">KUTeg_002695</name>
</gene>
<evidence type="ECO:0000313" key="9">
    <source>
        <dbReference type="Proteomes" id="UP001217089"/>
    </source>
</evidence>
<accession>A0ABQ9FV24</accession>
<dbReference type="InterPro" id="IPR036859">
    <property type="entry name" value="CAP-Gly_dom_sf"/>
</dbReference>
<evidence type="ECO:0000256" key="2">
    <source>
        <dbReference type="ARBA" id="ARBA00022490"/>
    </source>
</evidence>
<proteinExistence type="predicted"/>
<evidence type="ECO:0000313" key="8">
    <source>
        <dbReference type="EMBL" id="KAJ8321108.1"/>
    </source>
</evidence>
<dbReference type="Gene3D" id="2.30.30.190">
    <property type="entry name" value="CAP Gly-rich-like domain"/>
    <property type="match status" value="1"/>
</dbReference>
<name>A0ABQ9FV24_TEGGR</name>
<sequence length="221" mass="25285">MKLLEMNQLAKKCTEEYHVENETQIENSENGNVEEHFLWMNSNNNNNKKNIRQPLLGLKSLNKVGSKYQSKSKSNQPIYSEPLKGCKCSACSEAVGVEDDIIQTTDLSQNECRFHVNKHLSVQINDHVVIEGNRTGYIRYIGHMDKIGQPNLLFAGIELDAPVGRHDGFVNGKRYFYCEKDYGLFISLDFIVCKVSQKDEDGIHKEKDSCIPKINEENENR</sequence>
<protein>
    <recommendedName>
        <fullName evidence="7">CAP-Gly domain-containing protein</fullName>
    </recommendedName>
</protein>
<dbReference type="InterPro" id="IPR000938">
    <property type="entry name" value="CAP-Gly_domain"/>
</dbReference>
<keyword evidence="4" id="KW-0243">Dynein</keyword>
<keyword evidence="9" id="KW-1185">Reference proteome</keyword>